<dbReference type="PANTHER" id="PTHR43418">
    <property type="entry name" value="MULTIFUNCTIONAL TRYPTOPHAN BIOSYNTHESIS PROTEIN-RELATED"/>
    <property type="match status" value="1"/>
</dbReference>
<dbReference type="GO" id="GO:0004049">
    <property type="term" value="F:anthranilate synthase activity"/>
    <property type="evidence" value="ECO:0007669"/>
    <property type="project" value="TreeGrafter"/>
</dbReference>
<evidence type="ECO:0000313" key="5">
    <source>
        <dbReference type="Proteomes" id="UP000199577"/>
    </source>
</evidence>
<dbReference type="OrthoDB" id="9786812at2"/>
<dbReference type="Pfam" id="PF00117">
    <property type="entry name" value="GATase"/>
    <property type="match status" value="1"/>
</dbReference>
<gene>
    <name evidence="4" type="ORF">SAMN05421747_11062</name>
</gene>
<reference evidence="4 5" key="1">
    <citation type="submission" date="2016-10" db="EMBL/GenBank/DDBJ databases">
        <authorList>
            <person name="de Groot N.N."/>
        </authorList>
    </citation>
    <scope>NUCLEOTIDE SEQUENCE [LARGE SCALE GENOMIC DNA]</scope>
    <source>
        <strain evidence="4 5">DSM 22900</strain>
    </source>
</reference>
<dbReference type="GO" id="GO:0005829">
    <property type="term" value="C:cytosol"/>
    <property type="evidence" value="ECO:0007669"/>
    <property type="project" value="TreeGrafter"/>
</dbReference>
<dbReference type="InterPro" id="IPR050472">
    <property type="entry name" value="Anth_synth/Amidotransfase"/>
</dbReference>
<accession>A0A1I1J0G3</accession>
<dbReference type="PANTHER" id="PTHR43418:SF4">
    <property type="entry name" value="MULTIFUNCTIONAL TRYPTOPHAN BIOSYNTHESIS PROTEIN"/>
    <property type="match status" value="1"/>
</dbReference>
<dbReference type="AlphaFoldDB" id="A0A1I1J0G3"/>
<dbReference type="PROSITE" id="PS51273">
    <property type="entry name" value="GATASE_TYPE_1"/>
    <property type="match status" value="1"/>
</dbReference>
<keyword evidence="5" id="KW-1185">Reference proteome</keyword>
<dbReference type="CDD" id="cd01743">
    <property type="entry name" value="GATase1_Anthranilate_Synthase"/>
    <property type="match status" value="1"/>
</dbReference>
<dbReference type="EMBL" id="FOLL01000010">
    <property type="protein sequence ID" value="SFC40128.1"/>
    <property type="molecule type" value="Genomic_DNA"/>
</dbReference>
<dbReference type="InterPro" id="IPR029062">
    <property type="entry name" value="Class_I_gatase-like"/>
</dbReference>
<evidence type="ECO:0000256" key="1">
    <source>
        <dbReference type="ARBA" id="ARBA00022962"/>
    </source>
</evidence>
<keyword evidence="1" id="KW-0315">Glutamine amidotransferase</keyword>
<proteinExistence type="predicted"/>
<dbReference type="InterPro" id="IPR006221">
    <property type="entry name" value="TrpG/PapA_dom"/>
</dbReference>
<dbReference type="PRINTS" id="PR00096">
    <property type="entry name" value="GATASE"/>
</dbReference>
<dbReference type="GO" id="GO:0000162">
    <property type="term" value="P:L-tryptophan biosynthetic process"/>
    <property type="evidence" value="ECO:0007669"/>
    <property type="project" value="TreeGrafter"/>
</dbReference>
<evidence type="ECO:0000259" key="3">
    <source>
        <dbReference type="Pfam" id="PF00117"/>
    </source>
</evidence>
<protein>
    <submittedName>
        <fullName evidence="4">Anthranilate synthase component 2</fullName>
    </submittedName>
</protein>
<dbReference type="Proteomes" id="UP000199577">
    <property type="component" value="Unassembled WGS sequence"/>
</dbReference>
<feature type="domain" description="Glutamine amidotransferase" evidence="3">
    <location>
        <begin position="12"/>
        <end position="194"/>
    </location>
</feature>
<evidence type="ECO:0000256" key="2">
    <source>
        <dbReference type="SAM" id="MobiDB-lite"/>
    </source>
</evidence>
<dbReference type="NCBIfam" id="TIGR00566">
    <property type="entry name" value="trpG_papA"/>
    <property type="match status" value="1"/>
</dbReference>
<evidence type="ECO:0000313" key="4">
    <source>
        <dbReference type="EMBL" id="SFC40128.1"/>
    </source>
</evidence>
<sequence>MSSLQQRLPNILVIDNYDSFTFNLVHLLYECGHNATVWRNDKFVLEDVAAFDKILLSPGPGIPEEAGLLLDVIREYGPSKSILGICLGQQAIAEVYGGSLYNLRKPVHGTATPLVITDTDELLFHGLPSSFSVGRYHSWAVSRENLPDTLQVTAVDEHGVIMALSHKELDVKGLQFHPESVLTQYGKEMIANWLSTPQHPTPIPEHRPPITDHPSPVTDHPTPIANHQSPTTP</sequence>
<dbReference type="STRING" id="623281.SAMN05421747_11062"/>
<feature type="region of interest" description="Disordered" evidence="2">
    <location>
        <begin position="196"/>
        <end position="233"/>
    </location>
</feature>
<dbReference type="PRINTS" id="PR00097">
    <property type="entry name" value="ANTSNTHASEII"/>
</dbReference>
<dbReference type="Gene3D" id="3.40.50.880">
    <property type="match status" value="1"/>
</dbReference>
<dbReference type="PRINTS" id="PR00099">
    <property type="entry name" value="CPSGATASE"/>
</dbReference>
<name>A0A1I1J0G3_9SPHI</name>
<dbReference type="SUPFAM" id="SSF52317">
    <property type="entry name" value="Class I glutamine amidotransferase-like"/>
    <property type="match status" value="1"/>
</dbReference>
<dbReference type="FunFam" id="3.40.50.880:FF:000003">
    <property type="entry name" value="Anthranilate synthase component II"/>
    <property type="match status" value="1"/>
</dbReference>
<organism evidence="4 5">
    <name type="scientific">Parapedobacter composti</name>
    <dbReference type="NCBI Taxonomy" id="623281"/>
    <lineage>
        <taxon>Bacteria</taxon>
        <taxon>Pseudomonadati</taxon>
        <taxon>Bacteroidota</taxon>
        <taxon>Sphingobacteriia</taxon>
        <taxon>Sphingobacteriales</taxon>
        <taxon>Sphingobacteriaceae</taxon>
        <taxon>Parapedobacter</taxon>
    </lineage>
</organism>
<dbReference type="InterPro" id="IPR017926">
    <property type="entry name" value="GATASE"/>
</dbReference>